<evidence type="ECO:0000313" key="2">
    <source>
        <dbReference type="EnsemblPlants" id="Zm00001eb421310_P003"/>
    </source>
</evidence>
<dbReference type="InterPro" id="IPR037488">
    <property type="entry name" value="At2g33490-like"/>
</dbReference>
<dbReference type="Gramene" id="Zm00001eb421310_T003">
    <property type="protein sequence ID" value="Zm00001eb421310_P003"/>
    <property type="gene ID" value="Zm00001eb421310"/>
</dbReference>
<feature type="compositionally biased region" description="Basic and acidic residues" evidence="1">
    <location>
        <begin position="303"/>
        <end position="313"/>
    </location>
</feature>
<dbReference type="Proteomes" id="UP000007305">
    <property type="component" value="Chromosome 10"/>
</dbReference>
<proteinExistence type="predicted"/>
<evidence type="ECO:0008006" key="4">
    <source>
        <dbReference type="Google" id="ProtNLM"/>
    </source>
</evidence>
<protein>
    <recommendedName>
        <fullName evidence="4">Hydroxyproline-rich glycoprotein family protein</fullName>
    </recommendedName>
</protein>
<accession>A0A804RIG8</accession>
<dbReference type="AlphaFoldDB" id="A0A804RIG8"/>
<dbReference type="InterPro" id="IPR027267">
    <property type="entry name" value="AH/BAR_dom_sf"/>
</dbReference>
<dbReference type="Gene3D" id="1.20.1270.60">
    <property type="entry name" value="Arfaptin homology (AH) domain/BAR domain"/>
    <property type="match status" value="1"/>
</dbReference>
<feature type="region of interest" description="Disordered" evidence="1">
    <location>
        <begin position="283"/>
        <end position="313"/>
    </location>
</feature>
<evidence type="ECO:0000313" key="3">
    <source>
        <dbReference type="Proteomes" id="UP000007305"/>
    </source>
</evidence>
<keyword evidence="3" id="KW-1185">Reference proteome</keyword>
<dbReference type="EnsemblPlants" id="Zm00001eb421310_T003">
    <property type="protein sequence ID" value="Zm00001eb421310_P003"/>
    <property type="gene ID" value="Zm00001eb421310"/>
</dbReference>
<gene>
    <name evidence="2" type="primary">LOC100278683</name>
</gene>
<evidence type="ECO:0000256" key="1">
    <source>
        <dbReference type="SAM" id="MobiDB-lite"/>
    </source>
</evidence>
<dbReference type="PANTHER" id="PTHR34119">
    <property type="entry name" value="HYDROXYPROLINE-RICH GLYCOPROTEIN-LIKE"/>
    <property type="match status" value="1"/>
</dbReference>
<reference evidence="2" key="3">
    <citation type="submission" date="2021-05" db="UniProtKB">
        <authorList>
            <consortium name="EnsemblPlants"/>
        </authorList>
    </citation>
    <scope>IDENTIFICATION</scope>
    <source>
        <strain evidence="2">cv. B73</strain>
    </source>
</reference>
<dbReference type="SUPFAM" id="SSF103657">
    <property type="entry name" value="BAR/IMD domain-like"/>
    <property type="match status" value="1"/>
</dbReference>
<dbReference type="CDD" id="cd07307">
    <property type="entry name" value="BAR"/>
    <property type="match status" value="1"/>
</dbReference>
<name>A0A804RIG8_MAIZE</name>
<organism evidence="2 3">
    <name type="scientific">Zea mays</name>
    <name type="common">Maize</name>
    <dbReference type="NCBI Taxonomy" id="4577"/>
    <lineage>
        <taxon>Eukaryota</taxon>
        <taxon>Viridiplantae</taxon>
        <taxon>Streptophyta</taxon>
        <taxon>Embryophyta</taxon>
        <taxon>Tracheophyta</taxon>
        <taxon>Spermatophyta</taxon>
        <taxon>Magnoliopsida</taxon>
        <taxon>Liliopsida</taxon>
        <taxon>Poales</taxon>
        <taxon>Poaceae</taxon>
        <taxon>PACMAD clade</taxon>
        <taxon>Panicoideae</taxon>
        <taxon>Andropogonodae</taxon>
        <taxon>Andropogoneae</taxon>
        <taxon>Tripsacinae</taxon>
        <taxon>Zea</taxon>
    </lineage>
</organism>
<reference evidence="3" key="1">
    <citation type="journal article" date="2009" name="Science">
        <title>The B73 maize genome: complexity, diversity, and dynamics.</title>
        <authorList>
            <person name="Schnable P.S."/>
            <person name="Ware D."/>
            <person name="Fulton R.S."/>
            <person name="Stein J.C."/>
            <person name="Wei F."/>
            <person name="Pasternak S."/>
            <person name="Liang C."/>
            <person name="Zhang J."/>
            <person name="Fulton L."/>
            <person name="Graves T.A."/>
            <person name="Minx P."/>
            <person name="Reily A.D."/>
            <person name="Courtney L."/>
            <person name="Kruchowski S.S."/>
            <person name="Tomlinson C."/>
            <person name="Strong C."/>
            <person name="Delehaunty K."/>
            <person name="Fronick C."/>
            <person name="Courtney B."/>
            <person name="Rock S.M."/>
            <person name="Belter E."/>
            <person name="Du F."/>
            <person name="Kim K."/>
            <person name="Abbott R.M."/>
            <person name="Cotton M."/>
            <person name="Levy A."/>
            <person name="Marchetto P."/>
            <person name="Ochoa K."/>
            <person name="Jackson S.M."/>
            <person name="Gillam B."/>
            <person name="Chen W."/>
            <person name="Yan L."/>
            <person name="Higginbotham J."/>
            <person name="Cardenas M."/>
            <person name="Waligorski J."/>
            <person name="Applebaum E."/>
            <person name="Phelps L."/>
            <person name="Falcone J."/>
            <person name="Kanchi K."/>
            <person name="Thane T."/>
            <person name="Scimone A."/>
            <person name="Thane N."/>
            <person name="Henke J."/>
            <person name="Wang T."/>
            <person name="Ruppert J."/>
            <person name="Shah N."/>
            <person name="Rotter K."/>
            <person name="Hodges J."/>
            <person name="Ingenthron E."/>
            <person name="Cordes M."/>
            <person name="Kohlberg S."/>
            <person name="Sgro J."/>
            <person name="Delgado B."/>
            <person name="Mead K."/>
            <person name="Chinwalla A."/>
            <person name="Leonard S."/>
            <person name="Crouse K."/>
            <person name="Collura K."/>
            <person name="Kudrna D."/>
            <person name="Currie J."/>
            <person name="He R."/>
            <person name="Angelova A."/>
            <person name="Rajasekar S."/>
            <person name="Mueller T."/>
            <person name="Lomeli R."/>
            <person name="Scara G."/>
            <person name="Ko A."/>
            <person name="Delaney K."/>
            <person name="Wissotski M."/>
            <person name="Lopez G."/>
            <person name="Campos D."/>
            <person name="Braidotti M."/>
            <person name="Ashley E."/>
            <person name="Golser W."/>
            <person name="Kim H."/>
            <person name="Lee S."/>
            <person name="Lin J."/>
            <person name="Dujmic Z."/>
            <person name="Kim W."/>
            <person name="Talag J."/>
            <person name="Zuccolo A."/>
            <person name="Fan C."/>
            <person name="Sebastian A."/>
            <person name="Kramer M."/>
            <person name="Spiegel L."/>
            <person name="Nascimento L."/>
            <person name="Zutavern T."/>
            <person name="Miller B."/>
            <person name="Ambroise C."/>
            <person name="Muller S."/>
            <person name="Spooner W."/>
            <person name="Narechania A."/>
            <person name="Ren L."/>
            <person name="Wei S."/>
            <person name="Kumari S."/>
            <person name="Faga B."/>
            <person name="Levy M.J."/>
            <person name="McMahan L."/>
            <person name="Van Buren P."/>
            <person name="Vaughn M.W."/>
            <person name="Ying K."/>
            <person name="Yeh C.-T."/>
            <person name="Emrich S.J."/>
            <person name="Jia Y."/>
            <person name="Kalyanaraman A."/>
            <person name="Hsia A.-P."/>
            <person name="Barbazuk W.B."/>
            <person name="Baucom R.S."/>
            <person name="Brutnell T.P."/>
            <person name="Carpita N.C."/>
            <person name="Chaparro C."/>
            <person name="Chia J.-M."/>
            <person name="Deragon J.-M."/>
            <person name="Estill J.C."/>
            <person name="Fu Y."/>
            <person name="Jeddeloh J.A."/>
            <person name="Han Y."/>
            <person name="Lee H."/>
            <person name="Li P."/>
            <person name="Lisch D.R."/>
            <person name="Liu S."/>
            <person name="Liu Z."/>
            <person name="Nagel D.H."/>
            <person name="McCann M.C."/>
            <person name="SanMiguel P."/>
            <person name="Myers A.M."/>
            <person name="Nettleton D."/>
            <person name="Nguyen J."/>
            <person name="Penning B.W."/>
            <person name="Ponnala L."/>
            <person name="Schneider K.L."/>
            <person name="Schwartz D.C."/>
            <person name="Sharma A."/>
            <person name="Soderlund C."/>
            <person name="Springer N.M."/>
            <person name="Sun Q."/>
            <person name="Wang H."/>
            <person name="Waterman M."/>
            <person name="Westerman R."/>
            <person name="Wolfgruber T.K."/>
            <person name="Yang L."/>
            <person name="Yu Y."/>
            <person name="Zhang L."/>
            <person name="Zhou S."/>
            <person name="Zhu Q."/>
            <person name="Bennetzen J.L."/>
            <person name="Dawe R.K."/>
            <person name="Jiang J."/>
            <person name="Jiang N."/>
            <person name="Presting G.G."/>
            <person name="Wessler S.R."/>
            <person name="Aluru S."/>
            <person name="Martienssen R.A."/>
            <person name="Clifton S.W."/>
            <person name="McCombie W.R."/>
            <person name="Wing R.A."/>
            <person name="Wilson R.K."/>
        </authorList>
    </citation>
    <scope>NUCLEOTIDE SEQUENCE [LARGE SCALE GENOMIC DNA]</scope>
    <source>
        <strain evidence="3">cv. B73</strain>
    </source>
</reference>
<reference evidence="2" key="2">
    <citation type="submission" date="2019-07" db="EMBL/GenBank/DDBJ databases">
        <authorList>
            <person name="Seetharam A."/>
            <person name="Woodhouse M."/>
            <person name="Cannon E."/>
        </authorList>
    </citation>
    <scope>NUCLEOTIDE SEQUENCE [LARGE SCALE GENOMIC DNA]</scope>
    <source>
        <strain evidence="2">cv. B73</strain>
    </source>
</reference>
<dbReference type="PANTHER" id="PTHR34119:SF1">
    <property type="entry name" value="OS04G0394700 PROTEIN"/>
    <property type="match status" value="1"/>
</dbReference>
<dbReference type="OrthoDB" id="1925034at2759"/>
<sequence>MKSPLRRFRGFALHHHHHHRERKDHRPPSAKLDELVYAAQEMEDMRNCYDSLLSAAAATTNSVYEFAEAMGEMGTCLLEKAALNYDDDESGKVLMKLGKAQFELQKFVDDYRTNIINTITNPSESLLKELQVVEEMKDQCDQKRVEYEAMRAAYGEKGGRLRHLKNESFSLGQLQTSFLEYQEEAALFIFRLKSLKQGQFLSILTQAARHHASQLSFFRKGLKHLEALEPCVKAVAEKQHIDYHFSGLDNNSDIDDYSSYQDNHSDGSELSFNYEINDRDKDLPTFRSPMDMDQAHPVSSPRPLKEQEQRSLL</sequence>